<name>A0A8J7F8E8_9CYAN</name>
<dbReference type="Proteomes" id="UP000620559">
    <property type="component" value="Unassembled WGS sequence"/>
</dbReference>
<dbReference type="AlphaFoldDB" id="A0A8J7F8E8"/>
<gene>
    <name evidence="1" type="ORF">IQ247_29325</name>
</gene>
<comment type="caution">
    <text evidence="1">The sequence shown here is derived from an EMBL/GenBank/DDBJ whole genome shotgun (WGS) entry which is preliminary data.</text>
</comment>
<accession>A0A8J7F8E8</accession>
<evidence type="ECO:0000313" key="2">
    <source>
        <dbReference type="Proteomes" id="UP000620559"/>
    </source>
</evidence>
<keyword evidence="2" id="KW-1185">Reference proteome</keyword>
<sequence length="47" mass="5298">MESRQSAVEKKYFHYPYSLSPYLEVSPYETIDMSSGHAIPTVRSASG</sequence>
<dbReference type="EMBL" id="JADEWL010000195">
    <property type="protein sequence ID" value="MBE9216708.1"/>
    <property type="molecule type" value="Genomic_DNA"/>
</dbReference>
<organism evidence="1 2">
    <name type="scientific">Plectonema cf. radiosum LEGE 06105</name>
    <dbReference type="NCBI Taxonomy" id="945769"/>
    <lineage>
        <taxon>Bacteria</taxon>
        <taxon>Bacillati</taxon>
        <taxon>Cyanobacteriota</taxon>
        <taxon>Cyanophyceae</taxon>
        <taxon>Oscillatoriophycideae</taxon>
        <taxon>Oscillatoriales</taxon>
        <taxon>Microcoleaceae</taxon>
        <taxon>Plectonema</taxon>
    </lineage>
</organism>
<proteinExistence type="predicted"/>
<protein>
    <submittedName>
        <fullName evidence="1">Uncharacterized protein</fullName>
    </submittedName>
</protein>
<reference evidence="1" key="1">
    <citation type="submission" date="2020-10" db="EMBL/GenBank/DDBJ databases">
        <authorList>
            <person name="Castelo-Branco R."/>
            <person name="Eusebio N."/>
            <person name="Adriana R."/>
            <person name="Vieira A."/>
            <person name="Brugerolle De Fraissinette N."/>
            <person name="Rezende De Castro R."/>
            <person name="Schneider M.P."/>
            <person name="Vasconcelos V."/>
            <person name="Leao P.N."/>
        </authorList>
    </citation>
    <scope>NUCLEOTIDE SEQUENCE</scope>
    <source>
        <strain evidence="1">LEGE 06105</strain>
    </source>
</reference>
<evidence type="ECO:0000313" key="1">
    <source>
        <dbReference type="EMBL" id="MBE9216708.1"/>
    </source>
</evidence>